<proteinExistence type="predicted"/>
<accession>A0A6G9YGB5</accession>
<name>A0A6G9YGB5_9NOCA</name>
<dbReference type="InterPro" id="IPR036390">
    <property type="entry name" value="WH_DNA-bd_sf"/>
</dbReference>
<gene>
    <name evidence="5" type="ORF">F5544_21585</name>
</gene>
<dbReference type="CDD" id="cd00090">
    <property type="entry name" value="HTH_ARSR"/>
    <property type="match status" value="1"/>
</dbReference>
<dbReference type="KEGG" id="nah:F5544_21585"/>
<evidence type="ECO:0000313" key="5">
    <source>
        <dbReference type="EMBL" id="QIS12180.1"/>
    </source>
</evidence>
<dbReference type="Gene3D" id="1.10.10.10">
    <property type="entry name" value="Winged helix-like DNA-binding domain superfamily/Winged helix DNA-binding domain"/>
    <property type="match status" value="1"/>
</dbReference>
<reference evidence="5 6" key="1">
    <citation type="journal article" date="2019" name="ACS Chem. Biol.">
        <title>Identification and Mobilization of a Cryptic Antibiotic Biosynthesis Gene Locus from a Human-Pathogenic Nocardia Isolate.</title>
        <authorList>
            <person name="Herisse M."/>
            <person name="Ishida K."/>
            <person name="Porter J.L."/>
            <person name="Howden B."/>
            <person name="Hertweck C."/>
            <person name="Stinear T.P."/>
            <person name="Pidot S.J."/>
        </authorList>
    </citation>
    <scope>NUCLEOTIDE SEQUENCE [LARGE SCALE GENOMIC DNA]</scope>
    <source>
        <strain evidence="5 6">AUSMDU00012717</strain>
    </source>
</reference>
<dbReference type="EMBL" id="CP046172">
    <property type="protein sequence ID" value="QIS12180.1"/>
    <property type="molecule type" value="Genomic_DNA"/>
</dbReference>
<dbReference type="AlphaFoldDB" id="A0A6G9YGB5"/>
<dbReference type="Proteomes" id="UP000503540">
    <property type="component" value="Chromosome"/>
</dbReference>
<evidence type="ECO:0000256" key="2">
    <source>
        <dbReference type="ARBA" id="ARBA00023125"/>
    </source>
</evidence>
<organism evidence="5 6">
    <name type="scientific">Nocardia arthritidis</name>
    <dbReference type="NCBI Taxonomy" id="228602"/>
    <lineage>
        <taxon>Bacteria</taxon>
        <taxon>Bacillati</taxon>
        <taxon>Actinomycetota</taxon>
        <taxon>Actinomycetes</taxon>
        <taxon>Mycobacteriales</taxon>
        <taxon>Nocardiaceae</taxon>
        <taxon>Nocardia</taxon>
    </lineage>
</organism>
<dbReference type="PRINTS" id="PR00778">
    <property type="entry name" value="HTHARSR"/>
</dbReference>
<dbReference type="InterPro" id="IPR001845">
    <property type="entry name" value="HTH_ArsR_DNA-bd_dom"/>
</dbReference>
<sequence>MDQNRHPACDMWAPQDFMFGFPEHSTCSENRNMSYSGGMASRTATELVHPARADLRFTEVLAALSDPVRLAIVARLAELDDDAELACRVFELPVSKSTQSNHFRVLREAGVIAQRDEGTRRMNRLRRADLDAEFPGLLDLAIPQGRAVVAEWAAQRA</sequence>
<evidence type="ECO:0000259" key="4">
    <source>
        <dbReference type="PROSITE" id="PS50987"/>
    </source>
</evidence>
<dbReference type="InterPro" id="IPR011991">
    <property type="entry name" value="ArsR-like_HTH"/>
</dbReference>
<dbReference type="InterPro" id="IPR036388">
    <property type="entry name" value="WH-like_DNA-bd_sf"/>
</dbReference>
<keyword evidence="1" id="KW-0805">Transcription regulation</keyword>
<evidence type="ECO:0000256" key="1">
    <source>
        <dbReference type="ARBA" id="ARBA00023015"/>
    </source>
</evidence>
<dbReference type="PANTHER" id="PTHR33154">
    <property type="entry name" value="TRANSCRIPTIONAL REGULATOR, ARSR FAMILY"/>
    <property type="match status" value="1"/>
</dbReference>
<keyword evidence="2" id="KW-0238">DNA-binding</keyword>
<dbReference type="PANTHER" id="PTHR33154:SF12">
    <property type="entry name" value="TRANSCRIPTIONAL REGULATORY PROTEIN"/>
    <property type="match status" value="1"/>
</dbReference>
<keyword evidence="6" id="KW-1185">Reference proteome</keyword>
<evidence type="ECO:0000313" key="6">
    <source>
        <dbReference type="Proteomes" id="UP000503540"/>
    </source>
</evidence>
<dbReference type="GO" id="GO:0003677">
    <property type="term" value="F:DNA binding"/>
    <property type="evidence" value="ECO:0007669"/>
    <property type="project" value="UniProtKB-KW"/>
</dbReference>
<evidence type="ECO:0000256" key="3">
    <source>
        <dbReference type="ARBA" id="ARBA00023163"/>
    </source>
</evidence>
<dbReference type="PROSITE" id="PS50987">
    <property type="entry name" value="HTH_ARSR_2"/>
    <property type="match status" value="1"/>
</dbReference>
<dbReference type="GO" id="GO:0003700">
    <property type="term" value="F:DNA-binding transcription factor activity"/>
    <property type="evidence" value="ECO:0007669"/>
    <property type="project" value="InterPro"/>
</dbReference>
<feature type="domain" description="HTH arsR-type" evidence="4">
    <location>
        <begin position="49"/>
        <end position="145"/>
    </location>
</feature>
<dbReference type="SUPFAM" id="SSF46785">
    <property type="entry name" value="Winged helix' DNA-binding domain"/>
    <property type="match status" value="1"/>
</dbReference>
<keyword evidence="3" id="KW-0804">Transcription</keyword>
<dbReference type="InterPro" id="IPR051081">
    <property type="entry name" value="HTH_MetalResp_TranReg"/>
</dbReference>
<dbReference type="SMART" id="SM00418">
    <property type="entry name" value="HTH_ARSR"/>
    <property type="match status" value="1"/>
</dbReference>
<protein>
    <submittedName>
        <fullName evidence="5">Helix-turn-helix domain-containing protein</fullName>
    </submittedName>
</protein>